<gene>
    <name evidence="3" type="ORF">WG66_15305</name>
</gene>
<reference evidence="3 4" key="1">
    <citation type="submission" date="2015-12" db="EMBL/GenBank/DDBJ databases">
        <title>Draft genome sequence of Moniliophthora roreri, the causal agent of frosty pod rot of cacao.</title>
        <authorList>
            <person name="Aime M.C."/>
            <person name="Diaz-Valderrama J.R."/>
            <person name="Kijpornyongpan T."/>
            <person name="Phillips-Mora W."/>
        </authorList>
    </citation>
    <scope>NUCLEOTIDE SEQUENCE [LARGE SCALE GENOMIC DNA]</scope>
    <source>
        <strain evidence="3 4">MCA 2952</strain>
    </source>
</reference>
<name>A0A0W0F717_MONRR</name>
<accession>A0A0W0F717</accession>
<feature type="coiled-coil region" evidence="1">
    <location>
        <begin position="392"/>
        <end position="433"/>
    </location>
</feature>
<comment type="caution">
    <text evidence="3">The sequence shown here is derived from an EMBL/GenBank/DDBJ whole genome shotgun (WGS) entry which is preliminary data.</text>
</comment>
<evidence type="ECO:0000256" key="1">
    <source>
        <dbReference type="SAM" id="Coils"/>
    </source>
</evidence>
<organism evidence="3 4">
    <name type="scientific">Moniliophthora roreri</name>
    <name type="common">Frosty pod rot fungus</name>
    <name type="synonym">Monilia roreri</name>
    <dbReference type="NCBI Taxonomy" id="221103"/>
    <lineage>
        <taxon>Eukaryota</taxon>
        <taxon>Fungi</taxon>
        <taxon>Dikarya</taxon>
        <taxon>Basidiomycota</taxon>
        <taxon>Agaricomycotina</taxon>
        <taxon>Agaricomycetes</taxon>
        <taxon>Agaricomycetidae</taxon>
        <taxon>Agaricales</taxon>
        <taxon>Marasmiineae</taxon>
        <taxon>Marasmiaceae</taxon>
        <taxon>Moniliophthora</taxon>
    </lineage>
</organism>
<dbReference type="SUPFAM" id="SSF81383">
    <property type="entry name" value="F-box domain"/>
    <property type="match status" value="1"/>
</dbReference>
<keyword evidence="1" id="KW-0175">Coiled coil</keyword>
<dbReference type="EMBL" id="LATX01002255">
    <property type="protein sequence ID" value="KTB32119.1"/>
    <property type="molecule type" value="Genomic_DNA"/>
</dbReference>
<sequence length="896" mass="101269">MANCRYRASVATFLATVLRSRLSSSRRFNPELRLPTGQIKSCLIMNSSSDETSRSITSFHNIERLQMKWCGGGRQYKGDRLVIPSVKHLSIQALEPGEAYCAFKYSTLPHLSSLEISCTDGYDITWKHWDEKHIANFFARSACALTSLSLQCVPISDNQVMHFLRLTPLLESLHIEESTELESNQTITSRFLNRLAIEYQDMLPPFLPKLTRVRFVLHADELTGSVLPDTLISRWIPDAQYASEAGIDCIKSIDIMLITKNEESVETLTSELQWMKSAGVQVTVAARIVDDEPEDEEDGNDDSITFVQFSEIASQTRDFYDSRDQDQILKDPRVLTTSLSELAVECELKPQTRFLLALLANTASNMDASSGATSSRASIERLFRSTITSSDRSVLEQLVKDVEKELTSYQAEIDKLTASLEFLKHKRDGARNRLLQYRSSLSPVHRLPPEVLQHIFGMIGNHLLKPSKTPDALAVSATCGRWRDVAISTPFLWSFISINFARWKRNYRVLVSFTQLFMERSRSCPLELALDFQEIDVVSDEMVPSLKNLVLHSNRWRSLKLRHIHKGILAHKILKPIVGRLPLLSFLKLYGPYGQRLPNDFRCDLFSDCPSLSSIEFQPFNPLRPEVRLPTEQIKSCVVFNSSSDDAFRSISSFPSVERLEIECCGGREYGGDHLVIPSVNHLTILASTPEQAYGAFKYTTLPQLTSPKISRGNGASDTTWKHWDKLHISNFFIRSACKLTSLSLRYVPISDDQLIHFLRLMPSLESLCVEESADPKSNQTITQRFFNRLAISHHNMSPHFLPKLTAVRLVLHEDGLVENVLPKTLISGWVPDARYASEVGIDSIKSIDIMFIAENEDPVETLISKLRWMRGAGVMVTVAAQIIEFKEGEDVESGN</sequence>
<feature type="domain" description="F-box" evidence="2">
    <location>
        <begin position="445"/>
        <end position="497"/>
    </location>
</feature>
<evidence type="ECO:0000313" key="3">
    <source>
        <dbReference type="EMBL" id="KTB32119.1"/>
    </source>
</evidence>
<dbReference type="Proteomes" id="UP000054988">
    <property type="component" value="Unassembled WGS sequence"/>
</dbReference>
<dbReference type="eggNOG" id="ENOG502R0Y6">
    <property type="taxonomic scope" value="Eukaryota"/>
</dbReference>
<evidence type="ECO:0000259" key="2">
    <source>
        <dbReference type="Pfam" id="PF12937"/>
    </source>
</evidence>
<dbReference type="Pfam" id="PF12937">
    <property type="entry name" value="F-box-like"/>
    <property type="match status" value="1"/>
</dbReference>
<proteinExistence type="predicted"/>
<dbReference type="Gene3D" id="3.80.10.10">
    <property type="entry name" value="Ribonuclease Inhibitor"/>
    <property type="match status" value="2"/>
</dbReference>
<dbReference type="AlphaFoldDB" id="A0A0W0F717"/>
<dbReference type="Gene3D" id="1.20.1280.50">
    <property type="match status" value="1"/>
</dbReference>
<dbReference type="InterPro" id="IPR001810">
    <property type="entry name" value="F-box_dom"/>
</dbReference>
<dbReference type="PANTHER" id="PTHR38926:SF5">
    <property type="entry name" value="F-BOX AND LEUCINE-RICH REPEAT PROTEIN 6"/>
    <property type="match status" value="1"/>
</dbReference>
<protein>
    <recommendedName>
        <fullName evidence="2">F-box domain-containing protein</fullName>
    </recommendedName>
</protein>
<dbReference type="PANTHER" id="PTHR38926">
    <property type="entry name" value="F-BOX DOMAIN CONTAINING PROTEIN, EXPRESSED"/>
    <property type="match status" value="1"/>
</dbReference>
<dbReference type="InterPro" id="IPR032675">
    <property type="entry name" value="LRR_dom_sf"/>
</dbReference>
<dbReference type="SUPFAM" id="SSF52047">
    <property type="entry name" value="RNI-like"/>
    <property type="match status" value="1"/>
</dbReference>
<dbReference type="InterPro" id="IPR036047">
    <property type="entry name" value="F-box-like_dom_sf"/>
</dbReference>
<evidence type="ECO:0000313" key="4">
    <source>
        <dbReference type="Proteomes" id="UP000054988"/>
    </source>
</evidence>